<organism evidence="1 2">
    <name type="scientific">Ancylostoma caninum</name>
    <name type="common">Dog hookworm</name>
    <dbReference type="NCBI Taxonomy" id="29170"/>
    <lineage>
        <taxon>Eukaryota</taxon>
        <taxon>Metazoa</taxon>
        <taxon>Ecdysozoa</taxon>
        <taxon>Nematoda</taxon>
        <taxon>Chromadorea</taxon>
        <taxon>Rhabditida</taxon>
        <taxon>Rhabditina</taxon>
        <taxon>Rhabditomorpha</taxon>
        <taxon>Strongyloidea</taxon>
        <taxon>Ancylostomatidae</taxon>
        <taxon>Ancylostomatinae</taxon>
        <taxon>Ancylostoma</taxon>
    </lineage>
</organism>
<evidence type="ECO:0000313" key="1">
    <source>
        <dbReference type="EMBL" id="RCN45888.1"/>
    </source>
</evidence>
<keyword evidence="2" id="KW-1185">Reference proteome</keyword>
<sequence length="103" mass="11902">MKLNIAKECGTLTTWKRIQGSNGKYQAFGFRDFEEPQGTLRALRVLRTEGLFRSNANIYGVRLSEEMANKLEFISCQSKANAQDNQFEWFSIKIRALLHILSR</sequence>
<comment type="caution">
    <text evidence="1">The sequence shown here is derived from an EMBL/GenBank/DDBJ whole genome shotgun (WGS) entry which is preliminary data.</text>
</comment>
<dbReference type="OrthoDB" id="5867551at2759"/>
<dbReference type="InterPro" id="IPR052768">
    <property type="entry name" value="RBM25"/>
</dbReference>
<reference evidence="1 2" key="1">
    <citation type="submission" date="2014-10" db="EMBL/GenBank/DDBJ databases">
        <title>Draft genome of the hookworm Ancylostoma caninum.</title>
        <authorList>
            <person name="Mitreva M."/>
        </authorList>
    </citation>
    <scope>NUCLEOTIDE SEQUENCE [LARGE SCALE GENOMIC DNA]</scope>
    <source>
        <strain evidence="1 2">Baltimore</strain>
    </source>
</reference>
<dbReference type="Proteomes" id="UP000252519">
    <property type="component" value="Unassembled WGS sequence"/>
</dbReference>
<evidence type="ECO:0008006" key="3">
    <source>
        <dbReference type="Google" id="ProtNLM"/>
    </source>
</evidence>
<dbReference type="AlphaFoldDB" id="A0A368GQL7"/>
<gene>
    <name evidence="1" type="ORF">ANCCAN_08053</name>
</gene>
<dbReference type="GO" id="GO:0003729">
    <property type="term" value="F:mRNA binding"/>
    <property type="evidence" value="ECO:0007669"/>
    <property type="project" value="TreeGrafter"/>
</dbReference>
<accession>A0A368GQL7</accession>
<dbReference type="STRING" id="29170.A0A368GQL7"/>
<dbReference type="GO" id="GO:0005681">
    <property type="term" value="C:spliceosomal complex"/>
    <property type="evidence" value="ECO:0007669"/>
    <property type="project" value="TreeGrafter"/>
</dbReference>
<proteinExistence type="predicted"/>
<dbReference type="PANTHER" id="PTHR18806:SF4">
    <property type="entry name" value="RNA-BINDING PROTEIN 25"/>
    <property type="match status" value="1"/>
</dbReference>
<name>A0A368GQL7_ANCCA</name>
<protein>
    <recommendedName>
        <fullName evidence="3">RRM domain-containing protein</fullName>
    </recommendedName>
</protein>
<evidence type="ECO:0000313" key="2">
    <source>
        <dbReference type="Proteomes" id="UP000252519"/>
    </source>
</evidence>
<dbReference type="PANTHER" id="PTHR18806">
    <property type="entry name" value="RBM25 PROTEIN"/>
    <property type="match status" value="1"/>
</dbReference>
<dbReference type="GO" id="GO:0000381">
    <property type="term" value="P:regulation of alternative mRNA splicing, via spliceosome"/>
    <property type="evidence" value="ECO:0007669"/>
    <property type="project" value="TreeGrafter"/>
</dbReference>
<dbReference type="EMBL" id="JOJR01000090">
    <property type="protein sequence ID" value="RCN45888.1"/>
    <property type="molecule type" value="Genomic_DNA"/>
</dbReference>